<reference evidence="1" key="1">
    <citation type="submission" date="2021-08" db="EMBL/GenBank/DDBJ databases">
        <title>Novel anaerobic bacterium isolated from sea squirt in East Sea, Republic of Korea.</title>
        <authorList>
            <person name="Nguyen T.H."/>
            <person name="Li Z."/>
            <person name="Lee Y.-J."/>
            <person name="Ko J."/>
            <person name="Kim S.-G."/>
        </authorList>
    </citation>
    <scope>NUCLEOTIDE SEQUENCE</scope>
    <source>
        <strain evidence="1">KCTC 25031</strain>
    </source>
</reference>
<proteinExistence type="predicted"/>
<gene>
    <name evidence="1" type="ORF">K4L44_11225</name>
</gene>
<protein>
    <submittedName>
        <fullName evidence="1">Uncharacterized protein</fullName>
    </submittedName>
</protein>
<dbReference type="EMBL" id="CP081303">
    <property type="protein sequence ID" value="QZE13160.1"/>
    <property type="molecule type" value="Genomic_DNA"/>
</dbReference>
<evidence type="ECO:0000313" key="2">
    <source>
        <dbReference type="Proteomes" id="UP000826212"/>
    </source>
</evidence>
<keyword evidence="2" id="KW-1185">Reference proteome</keyword>
<dbReference type="Proteomes" id="UP000826212">
    <property type="component" value="Chromosome"/>
</dbReference>
<organism evidence="1 2">
    <name type="scientific">Halosquirtibacter laminarini</name>
    <dbReference type="NCBI Taxonomy" id="3374600"/>
    <lineage>
        <taxon>Bacteria</taxon>
        <taxon>Pseudomonadati</taxon>
        <taxon>Bacteroidota</taxon>
        <taxon>Bacteroidia</taxon>
        <taxon>Marinilabiliales</taxon>
        <taxon>Prolixibacteraceae</taxon>
        <taxon>Halosquirtibacter</taxon>
    </lineage>
</organism>
<accession>A0AC61NMB6</accession>
<evidence type="ECO:0000313" key="1">
    <source>
        <dbReference type="EMBL" id="QZE13160.1"/>
    </source>
</evidence>
<sequence>MKKITVIIFIAVISFGNMMQSKASSITAMQDSTKTKIGFNKSFKFESERKVYENVQKIMDEPELEKQGKKVDVKYDMLGHPISKNITLAKMKPAEMDLPTYDRKGYGYLKAGFGTYISPLFEAVYNNKNASKYLFGFNVFHNSQFGNIKLDSGQKVGAPRSNTLVDLSSRFFLEESVLGVDVGYGNHFNSYYGYVGEVPSAILDDSQNPYHYGDRFSQNHASIGVTFKTEKPADKVSVNSAVKYTYLKTNYDQVENNVVLDLDLLKKFNKLYGGVDFQFVYDGLSNSSHAFPTDLAKDLFFRFVPNVSFRNDLFVGSVGIGVDGSFDSVFGNNILVYPEIHVDYDVLKGYMKLYLSLNGGIKNNSYSKMIFENSYINNSQRVMDSKEKLKMSFGMKGLFASIISYDAFVKYKVVGNEHYWGMQKYVEDNGVEVYDNRFNVFYQDINTTTLGLKLNAVLSKKTFVSAGFQYNNYSLDSDSLYYKPKFEFDVNGHFQVTPRLSLNSKVNFVGEQNGMVYSINTVDNGVGKENVAKQANNAVLIKSYWNIGVGAKYELPYNLTVYCDFENLLNQNYQKWLGYNENGFEFKLGATWNF</sequence>
<name>A0AC61NMB6_9BACT</name>